<keyword evidence="1" id="KW-0812">Transmembrane</keyword>
<feature type="transmembrane region" description="Helical" evidence="1">
    <location>
        <begin position="80"/>
        <end position="102"/>
    </location>
</feature>
<organism evidence="2 3">
    <name type="scientific">Asterophora parasitica</name>
    <dbReference type="NCBI Taxonomy" id="117018"/>
    <lineage>
        <taxon>Eukaryota</taxon>
        <taxon>Fungi</taxon>
        <taxon>Dikarya</taxon>
        <taxon>Basidiomycota</taxon>
        <taxon>Agaricomycotina</taxon>
        <taxon>Agaricomycetes</taxon>
        <taxon>Agaricomycetidae</taxon>
        <taxon>Agaricales</taxon>
        <taxon>Tricholomatineae</taxon>
        <taxon>Lyophyllaceae</taxon>
        <taxon>Asterophora</taxon>
    </lineage>
</organism>
<keyword evidence="3" id="KW-1185">Reference proteome</keyword>
<sequence>MPSGKSPPRNVRTHVDEELYELTEDGRLPTDNPKVPRKYHDGGSIDWLHEEAVERERLHALKAQSGVRGLLLPLLESSRLWFVVIMAGVGIGITGAWLDVLVKWYVLLVRHSRCHCTLFVIGLEIYGKDAVHMGSSTIKSRVVAA</sequence>
<accession>A0A9P7K9U1</accession>
<keyword evidence="1" id="KW-1133">Transmembrane helix</keyword>
<evidence type="ECO:0000313" key="2">
    <source>
        <dbReference type="EMBL" id="KAG5642628.1"/>
    </source>
</evidence>
<reference evidence="2" key="2">
    <citation type="submission" date="2021-10" db="EMBL/GenBank/DDBJ databases">
        <title>Phylogenomics reveals ancestral predisposition of the termite-cultivated fungus Termitomyces towards a domesticated lifestyle.</title>
        <authorList>
            <person name="Auxier B."/>
            <person name="Grum-Grzhimaylo A."/>
            <person name="Cardenas M.E."/>
            <person name="Lodge J.D."/>
            <person name="Laessoe T."/>
            <person name="Pedersen O."/>
            <person name="Smith M.E."/>
            <person name="Kuyper T.W."/>
            <person name="Franco-Molano E.A."/>
            <person name="Baroni T.J."/>
            <person name="Aanen D.K."/>
        </authorList>
    </citation>
    <scope>NUCLEOTIDE SEQUENCE</scope>
    <source>
        <strain evidence="2">AP01</strain>
        <tissue evidence="2">Mycelium</tissue>
    </source>
</reference>
<comment type="caution">
    <text evidence="2">The sequence shown here is derived from an EMBL/GenBank/DDBJ whole genome shotgun (WGS) entry which is preliminary data.</text>
</comment>
<keyword evidence="1" id="KW-0472">Membrane</keyword>
<name>A0A9P7K9U1_9AGAR</name>
<dbReference type="OrthoDB" id="44789at2759"/>
<gene>
    <name evidence="2" type="ORF">DXG03_002466</name>
</gene>
<evidence type="ECO:0000256" key="1">
    <source>
        <dbReference type="SAM" id="Phobius"/>
    </source>
</evidence>
<dbReference type="EMBL" id="JABCKV010000170">
    <property type="protein sequence ID" value="KAG5642628.1"/>
    <property type="molecule type" value="Genomic_DNA"/>
</dbReference>
<reference evidence="2" key="1">
    <citation type="submission" date="2020-07" db="EMBL/GenBank/DDBJ databases">
        <authorList>
            <person name="Nieuwenhuis M."/>
            <person name="Van De Peppel L.J.J."/>
        </authorList>
    </citation>
    <scope>NUCLEOTIDE SEQUENCE</scope>
    <source>
        <strain evidence="2">AP01</strain>
        <tissue evidence="2">Mycelium</tissue>
    </source>
</reference>
<evidence type="ECO:0000313" key="3">
    <source>
        <dbReference type="Proteomes" id="UP000775547"/>
    </source>
</evidence>
<dbReference type="Proteomes" id="UP000775547">
    <property type="component" value="Unassembled WGS sequence"/>
</dbReference>
<proteinExistence type="predicted"/>
<protein>
    <submittedName>
        <fullName evidence="2">Uncharacterized protein</fullName>
    </submittedName>
</protein>
<dbReference type="AlphaFoldDB" id="A0A9P7K9U1"/>